<organism evidence="5">
    <name type="scientific">Phaffia rhodozyma</name>
    <name type="common">Yeast</name>
    <name type="synonym">Xanthophyllomyces dendrorhous</name>
    <dbReference type="NCBI Taxonomy" id="264483"/>
    <lineage>
        <taxon>Eukaryota</taxon>
        <taxon>Fungi</taxon>
        <taxon>Dikarya</taxon>
        <taxon>Basidiomycota</taxon>
        <taxon>Agaricomycotina</taxon>
        <taxon>Tremellomycetes</taxon>
        <taxon>Cystofilobasidiales</taxon>
        <taxon>Mrakiaceae</taxon>
        <taxon>Phaffia</taxon>
    </lineage>
</organism>
<feature type="compositionally biased region" description="Basic and acidic residues" evidence="3">
    <location>
        <begin position="541"/>
        <end position="565"/>
    </location>
</feature>
<feature type="compositionally biased region" description="Polar residues" evidence="3">
    <location>
        <begin position="463"/>
        <end position="477"/>
    </location>
</feature>
<feature type="compositionally biased region" description="Low complexity" evidence="3">
    <location>
        <begin position="612"/>
        <end position="630"/>
    </location>
</feature>
<evidence type="ECO:0000256" key="3">
    <source>
        <dbReference type="SAM" id="MobiDB-lite"/>
    </source>
</evidence>
<feature type="region of interest" description="Disordered" evidence="3">
    <location>
        <begin position="536"/>
        <end position="882"/>
    </location>
</feature>
<accession>A0A0F7SK60</accession>
<dbReference type="EMBL" id="LN483249">
    <property type="protein sequence ID" value="CDZ97724.1"/>
    <property type="molecule type" value="Genomic_DNA"/>
</dbReference>
<evidence type="ECO:0000256" key="1">
    <source>
        <dbReference type="ARBA" id="ARBA00004123"/>
    </source>
</evidence>
<evidence type="ECO:0000259" key="4">
    <source>
        <dbReference type="Pfam" id="PF13934"/>
    </source>
</evidence>
<feature type="region of interest" description="Disordered" evidence="3">
    <location>
        <begin position="331"/>
        <end position="366"/>
    </location>
</feature>
<evidence type="ECO:0000313" key="5">
    <source>
        <dbReference type="EMBL" id="CDZ97724.1"/>
    </source>
</evidence>
<keyword evidence="2" id="KW-0539">Nucleus</keyword>
<feature type="compositionally biased region" description="Polar residues" evidence="3">
    <location>
        <begin position="658"/>
        <end position="686"/>
    </location>
</feature>
<feature type="region of interest" description="Disordered" evidence="3">
    <location>
        <begin position="400"/>
        <end position="428"/>
    </location>
</feature>
<feature type="region of interest" description="Disordered" evidence="3">
    <location>
        <begin position="463"/>
        <end position="485"/>
    </location>
</feature>
<dbReference type="InterPro" id="IPR025151">
    <property type="entry name" value="ELYS_dom"/>
</dbReference>
<dbReference type="GO" id="GO:0005634">
    <property type="term" value="C:nucleus"/>
    <property type="evidence" value="ECO:0007669"/>
    <property type="project" value="UniProtKB-SubCell"/>
</dbReference>
<feature type="compositionally biased region" description="Low complexity" evidence="3">
    <location>
        <begin position="718"/>
        <end position="741"/>
    </location>
</feature>
<feature type="compositionally biased region" description="Low complexity" evidence="3">
    <location>
        <begin position="641"/>
        <end position="657"/>
    </location>
</feature>
<proteinExistence type="predicted"/>
<feature type="compositionally biased region" description="Basic residues" evidence="3">
    <location>
        <begin position="873"/>
        <end position="882"/>
    </location>
</feature>
<dbReference type="Pfam" id="PF13934">
    <property type="entry name" value="ELYS"/>
    <property type="match status" value="1"/>
</dbReference>
<evidence type="ECO:0000256" key="2">
    <source>
        <dbReference type="ARBA" id="ARBA00023242"/>
    </source>
</evidence>
<feature type="compositionally biased region" description="Low complexity" evidence="3">
    <location>
        <begin position="569"/>
        <end position="584"/>
    </location>
</feature>
<sequence>MGDLSFNDQTLAYFDISPSGFPWTVDRRARISNARSLTGTLCFDELLGLAGIDSTSYPPQDVLSFRHLLSSIADSHFDDLKTDCLIYYLLKDHPSSTGPNRATEFAARRLIPSQFIKLTDGYWLLDNGSYEQAISQLCSFAVTPDFTTQILLTLARIPNEPALSAKLVLKFLRACRPEIGTPDEVAVKLNALLATSVREAWMYMRSFDDSEIKKSMVVQTLTFSLSPNPRPAHLRQLLAFPFAPFEEKVLHEYCLHPPSVLSQPSLAVLYDLAHVRLVSQGRLLEAIKLDRSIGATDGPAELRRQTLQRSVRLLPEVQRRILELEMDTDGLGAMPVQAGPSTDDSLKTSSSSDSSTKMIIDGPSKSSLPLTATQAFRTSSPHLAVHRAVVASPATTWKALPASPRGMTRSSAAHPMFPPSSPSGSMSGPVAVPASPFADLSKSLLAPNGSSGSINPFVVANDNSNSNVKDRLSSVSVPGSPKSRLMMPMPAQTLTQTMSPVPRSPFAQAAKEASAAFHRLNAGPVRAIHSFKSVRPNGANVRDEQGAEVEREVDHRKESVRDQAGRQEPSTLSTLAAAAPASSSRGGKKHVRQSTREEEDVEMDRQESQPVGSTSFSSSSTGFPGAFPGSEDPSLVTVEATPSSSSSKTRPTRGSSRVGSKQTSSGAASAQTTNTTKGRSTRSKASNGPACLPGTFEDEQDERADRAGELLKSPIGGKTSTSLSKRSISSTSGTRTRTLGSSKKDVAVRRSAGRGGGSSDEAEGQDDDDEDEDDDKEGRTPPPKLRTRSRMSLRSNATASPEGPSSVSSSVSRTRRTGPGSSSRRTERDDGRMEDDEGDLLVVESTPRAGSRAKTRSTKTSSTGSQLAMGTRRSTRSRKIEE</sequence>
<protein>
    <submittedName>
        <fullName evidence="5">ELYS-like domain</fullName>
    </submittedName>
</protein>
<reference evidence="5" key="1">
    <citation type="submission" date="2014-08" db="EMBL/GenBank/DDBJ databases">
        <authorList>
            <person name="Sharma Rahul"/>
            <person name="Thines Marco"/>
        </authorList>
    </citation>
    <scope>NUCLEOTIDE SEQUENCE</scope>
</reference>
<name>A0A0F7SK60_PHARH</name>
<dbReference type="AlphaFoldDB" id="A0A0F7SK60"/>
<feature type="compositionally biased region" description="Low complexity" evidence="3">
    <location>
        <begin position="341"/>
        <end position="357"/>
    </location>
</feature>
<feature type="compositionally biased region" description="Acidic residues" evidence="3">
    <location>
        <begin position="760"/>
        <end position="775"/>
    </location>
</feature>
<comment type="subcellular location">
    <subcellularLocation>
        <location evidence="1">Nucleus</location>
    </subcellularLocation>
</comment>
<feature type="compositionally biased region" description="Low complexity" evidence="3">
    <location>
        <begin position="800"/>
        <end position="823"/>
    </location>
</feature>
<feature type="domain" description="ELYS-like" evidence="4">
    <location>
        <begin position="41"/>
        <end position="256"/>
    </location>
</feature>